<evidence type="ECO:0000256" key="9">
    <source>
        <dbReference type="HAMAP-Rule" id="MF_00422"/>
    </source>
</evidence>
<dbReference type="GO" id="GO:0005886">
    <property type="term" value="C:plasma membrane"/>
    <property type="evidence" value="ECO:0007669"/>
    <property type="project" value="UniProtKB-SubCell"/>
</dbReference>
<feature type="transmembrane region" description="Helical" evidence="9">
    <location>
        <begin position="42"/>
        <end position="66"/>
    </location>
</feature>
<evidence type="ECO:0000313" key="10">
    <source>
        <dbReference type="EMBL" id="HJC23653.1"/>
    </source>
</evidence>
<evidence type="ECO:0000256" key="7">
    <source>
        <dbReference type="ARBA" id="ARBA00023010"/>
    </source>
</evidence>
<dbReference type="PANTHER" id="PTHR33910:SF1">
    <property type="entry name" value="PROTEIN TRANSLOCASE SUBUNIT SECE"/>
    <property type="match status" value="1"/>
</dbReference>
<dbReference type="AlphaFoldDB" id="A0A9D2SPP8"/>
<evidence type="ECO:0000256" key="8">
    <source>
        <dbReference type="ARBA" id="ARBA00023136"/>
    </source>
</evidence>
<dbReference type="NCBIfam" id="TIGR00964">
    <property type="entry name" value="secE_bact"/>
    <property type="match status" value="1"/>
</dbReference>
<dbReference type="GO" id="GO:0006605">
    <property type="term" value="P:protein targeting"/>
    <property type="evidence" value="ECO:0007669"/>
    <property type="project" value="UniProtKB-UniRule"/>
</dbReference>
<dbReference type="InterPro" id="IPR005807">
    <property type="entry name" value="SecE_bac"/>
</dbReference>
<keyword evidence="8 9" id="KW-0472">Membrane</keyword>
<accession>A0A9D2SPP8</accession>
<protein>
    <recommendedName>
        <fullName evidence="9">Protein translocase subunit SecE</fullName>
    </recommendedName>
</protein>
<dbReference type="InterPro" id="IPR038379">
    <property type="entry name" value="SecE_sf"/>
</dbReference>
<dbReference type="GO" id="GO:0009306">
    <property type="term" value="P:protein secretion"/>
    <property type="evidence" value="ECO:0007669"/>
    <property type="project" value="UniProtKB-UniRule"/>
</dbReference>
<sequence>MKDSSKEAKAARPAKPKFFQGVKAEFRKITWPDRELLLKQSVAVVAISIVLGAIIAVLDLVLQYAIDFLVR</sequence>
<evidence type="ECO:0000256" key="1">
    <source>
        <dbReference type="ARBA" id="ARBA00004370"/>
    </source>
</evidence>
<dbReference type="HAMAP" id="MF_00422">
    <property type="entry name" value="SecE"/>
    <property type="match status" value="1"/>
</dbReference>
<evidence type="ECO:0000256" key="2">
    <source>
        <dbReference type="ARBA" id="ARBA00022448"/>
    </source>
</evidence>
<comment type="subunit">
    <text evidence="9">Component of the Sec protein translocase complex. Heterotrimer consisting of SecY, SecE and SecG subunits. The heterotrimers can form oligomers, although 1 heterotrimer is thought to be able to translocate proteins. Interacts with the ribosome. Interacts with SecDF, and other proteins may be involved. Interacts with SecA.</text>
</comment>
<dbReference type="GO" id="GO:0043952">
    <property type="term" value="P:protein transport by the Sec complex"/>
    <property type="evidence" value="ECO:0007669"/>
    <property type="project" value="UniProtKB-UniRule"/>
</dbReference>
<dbReference type="Pfam" id="PF00584">
    <property type="entry name" value="SecE"/>
    <property type="match status" value="1"/>
</dbReference>
<dbReference type="InterPro" id="IPR001901">
    <property type="entry name" value="Translocase_SecE/Sec61-g"/>
</dbReference>
<evidence type="ECO:0000256" key="5">
    <source>
        <dbReference type="ARBA" id="ARBA00022927"/>
    </source>
</evidence>
<dbReference type="GO" id="GO:0008320">
    <property type="term" value="F:protein transmembrane transporter activity"/>
    <property type="evidence" value="ECO:0007669"/>
    <property type="project" value="UniProtKB-UniRule"/>
</dbReference>
<dbReference type="EMBL" id="DWWS01000028">
    <property type="protein sequence ID" value="HJC23653.1"/>
    <property type="molecule type" value="Genomic_DNA"/>
</dbReference>
<keyword evidence="3 9" id="KW-1003">Cell membrane</keyword>
<keyword evidence="4 9" id="KW-0812">Transmembrane</keyword>
<evidence type="ECO:0000256" key="6">
    <source>
        <dbReference type="ARBA" id="ARBA00022989"/>
    </source>
</evidence>
<comment type="subcellular location">
    <subcellularLocation>
        <location evidence="9">Cell membrane</location>
        <topology evidence="9">Single-pass membrane protein</topology>
    </subcellularLocation>
    <subcellularLocation>
        <location evidence="1">Membrane</location>
    </subcellularLocation>
</comment>
<evidence type="ECO:0000256" key="4">
    <source>
        <dbReference type="ARBA" id="ARBA00022692"/>
    </source>
</evidence>
<comment type="function">
    <text evidence="9">Essential subunit of the Sec protein translocation channel SecYEG. Clamps together the 2 halves of SecY. May contact the channel plug during translocation.</text>
</comment>
<reference evidence="10" key="1">
    <citation type="journal article" date="2021" name="PeerJ">
        <title>Extensive microbial diversity within the chicken gut microbiome revealed by metagenomics and culture.</title>
        <authorList>
            <person name="Gilroy R."/>
            <person name="Ravi A."/>
            <person name="Getino M."/>
            <person name="Pursley I."/>
            <person name="Horton D.L."/>
            <person name="Alikhan N.F."/>
            <person name="Baker D."/>
            <person name="Gharbi K."/>
            <person name="Hall N."/>
            <person name="Watson M."/>
            <person name="Adriaenssens E.M."/>
            <person name="Foster-Nyarko E."/>
            <person name="Jarju S."/>
            <person name="Secka A."/>
            <person name="Antonio M."/>
            <person name="Oren A."/>
            <person name="Chaudhuri R.R."/>
            <person name="La Ragione R."/>
            <person name="Hildebrand F."/>
            <person name="Pallen M.J."/>
        </authorList>
    </citation>
    <scope>NUCLEOTIDE SEQUENCE</scope>
    <source>
        <strain evidence="10">USAMLcec2-132</strain>
    </source>
</reference>
<organism evidence="10 11">
    <name type="scientific">Candidatus Eisenbergiella merdavium</name>
    <dbReference type="NCBI Taxonomy" id="2838551"/>
    <lineage>
        <taxon>Bacteria</taxon>
        <taxon>Bacillati</taxon>
        <taxon>Bacillota</taxon>
        <taxon>Clostridia</taxon>
        <taxon>Lachnospirales</taxon>
        <taxon>Lachnospiraceae</taxon>
        <taxon>Eisenbergiella</taxon>
    </lineage>
</organism>
<proteinExistence type="inferred from homology"/>
<dbReference type="Proteomes" id="UP000823891">
    <property type="component" value="Unassembled WGS sequence"/>
</dbReference>
<keyword evidence="2 9" id="KW-0813">Transport</keyword>
<dbReference type="PANTHER" id="PTHR33910">
    <property type="entry name" value="PROTEIN TRANSLOCASE SUBUNIT SECE"/>
    <property type="match status" value="1"/>
</dbReference>
<keyword evidence="5 9" id="KW-0653">Protein transport</keyword>
<evidence type="ECO:0000256" key="3">
    <source>
        <dbReference type="ARBA" id="ARBA00022475"/>
    </source>
</evidence>
<gene>
    <name evidence="9 10" type="primary">secE</name>
    <name evidence="10" type="ORF">H9761_08125</name>
</gene>
<reference evidence="10" key="2">
    <citation type="submission" date="2021-04" db="EMBL/GenBank/DDBJ databases">
        <authorList>
            <person name="Gilroy R."/>
        </authorList>
    </citation>
    <scope>NUCLEOTIDE SEQUENCE</scope>
    <source>
        <strain evidence="10">USAMLcec2-132</strain>
    </source>
</reference>
<dbReference type="GO" id="GO:0065002">
    <property type="term" value="P:intracellular protein transmembrane transport"/>
    <property type="evidence" value="ECO:0007669"/>
    <property type="project" value="UniProtKB-UniRule"/>
</dbReference>
<keyword evidence="6 9" id="KW-1133">Transmembrane helix</keyword>
<dbReference type="Gene3D" id="1.20.5.1030">
    <property type="entry name" value="Preprotein translocase secy subunit"/>
    <property type="match status" value="1"/>
</dbReference>
<comment type="caution">
    <text evidence="10">The sequence shown here is derived from an EMBL/GenBank/DDBJ whole genome shotgun (WGS) entry which is preliminary data.</text>
</comment>
<name>A0A9D2SPP8_9FIRM</name>
<comment type="similarity">
    <text evidence="9">Belongs to the SecE/SEC61-gamma family.</text>
</comment>
<evidence type="ECO:0000313" key="11">
    <source>
        <dbReference type="Proteomes" id="UP000823891"/>
    </source>
</evidence>
<keyword evidence="7 9" id="KW-0811">Translocation</keyword>